<keyword evidence="3" id="KW-1185">Reference proteome</keyword>
<dbReference type="InterPro" id="IPR023606">
    <property type="entry name" value="CoA-Trfase_III_dom_1_sf"/>
</dbReference>
<dbReference type="PANTHER" id="PTHR48207">
    <property type="entry name" value="SUCCINATE--HYDROXYMETHYLGLUTARATE COA-TRANSFERASE"/>
    <property type="match status" value="1"/>
</dbReference>
<accession>A0A1G7RB96</accession>
<protein>
    <submittedName>
        <fullName evidence="2">Crotonobetainyl-CoA:carnitine CoA-transferase CaiB</fullName>
    </submittedName>
</protein>
<dbReference type="Gene3D" id="3.40.50.10540">
    <property type="entry name" value="Crotonobetainyl-coa:carnitine coa-transferase, domain 1"/>
    <property type="match status" value="1"/>
</dbReference>
<keyword evidence="1 2" id="KW-0808">Transferase</keyword>
<dbReference type="OrthoDB" id="4251672at2"/>
<reference evidence="2 3" key="1">
    <citation type="submission" date="2016-10" db="EMBL/GenBank/DDBJ databases">
        <authorList>
            <person name="de Groot N.N."/>
        </authorList>
    </citation>
    <scope>NUCLEOTIDE SEQUENCE [LARGE SCALE GENOMIC DNA]</scope>
    <source>
        <strain evidence="2 3">CPCC 201354</strain>
    </source>
</reference>
<dbReference type="Gene3D" id="3.30.1540.10">
    <property type="entry name" value="formyl-coa transferase, domain 3"/>
    <property type="match status" value="1"/>
</dbReference>
<evidence type="ECO:0000256" key="1">
    <source>
        <dbReference type="ARBA" id="ARBA00022679"/>
    </source>
</evidence>
<evidence type="ECO:0000313" key="2">
    <source>
        <dbReference type="EMBL" id="SDG07993.1"/>
    </source>
</evidence>
<dbReference type="Proteomes" id="UP000198923">
    <property type="component" value="Unassembled WGS sequence"/>
</dbReference>
<dbReference type="InterPro" id="IPR044855">
    <property type="entry name" value="CoA-Trfase_III_dom3_sf"/>
</dbReference>
<dbReference type="RefSeq" id="WP_093167435.1">
    <property type="nucleotide sequence ID" value="NZ_FNCN01000001.1"/>
</dbReference>
<name>A0A1G7RB96_9ACTN</name>
<gene>
    <name evidence="2" type="ORF">SAMN05421505_101335</name>
</gene>
<dbReference type="SUPFAM" id="SSF89796">
    <property type="entry name" value="CoA-transferase family III (CaiB/BaiF)"/>
    <property type="match status" value="1"/>
</dbReference>
<evidence type="ECO:0000313" key="3">
    <source>
        <dbReference type="Proteomes" id="UP000198923"/>
    </source>
</evidence>
<dbReference type="InterPro" id="IPR003673">
    <property type="entry name" value="CoA-Trfase_fam_III"/>
</dbReference>
<dbReference type="GO" id="GO:0008410">
    <property type="term" value="F:CoA-transferase activity"/>
    <property type="evidence" value="ECO:0007669"/>
    <property type="project" value="TreeGrafter"/>
</dbReference>
<dbReference type="Pfam" id="PF02515">
    <property type="entry name" value="CoA_transf_3"/>
    <property type="match status" value="1"/>
</dbReference>
<dbReference type="AlphaFoldDB" id="A0A1G7RB96"/>
<sequence length="387" mass="41299">MQGPLSDIVVLDLSRALAGPHAAQMLGDLGAKVVKVEHPQGGDESRGWGPPFVGPDQDISTYYLAANRNKQSITVDLKSDEGKALIERLVRHSDILIENFRTGVLDRLGFSVERLHEINPALVILSITGFGHDGPEGGRPGYDQIAQGEAGLMSLTGPSSEEPYRVGASIADLLAGIHGAYGVVAALYERARTGAGKVVRTSLLASVAGVHSYHGTAWTVGGKVPKAGGNHHASIAPYGAFHCADGMIQIAVANDGQWRKVAALLGIDPDRPEYATNSQRFAHRDELIAEMEKTLATADRGHWLVALGEVGVPAGAIRSIDEVYEWDQTRSQGLIVTVDHPVLGPIELPGPPLRFDGEPAKEHLPPPALGEHNEVVQAWLDDLEITE</sequence>
<dbReference type="EMBL" id="FNCN01000001">
    <property type="protein sequence ID" value="SDG07993.1"/>
    <property type="molecule type" value="Genomic_DNA"/>
</dbReference>
<proteinExistence type="predicted"/>
<dbReference type="PANTHER" id="PTHR48207:SF3">
    <property type="entry name" value="SUCCINATE--HYDROXYMETHYLGLUTARATE COA-TRANSFERASE"/>
    <property type="match status" value="1"/>
</dbReference>
<organism evidence="2 3">
    <name type="scientific">Sinosporangium album</name>
    <dbReference type="NCBI Taxonomy" id="504805"/>
    <lineage>
        <taxon>Bacteria</taxon>
        <taxon>Bacillati</taxon>
        <taxon>Actinomycetota</taxon>
        <taxon>Actinomycetes</taxon>
        <taxon>Streptosporangiales</taxon>
        <taxon>Streptosporangiaceae</taxon>
        <taxon>Sinosporangium</taxon>
    </lineage>
</organism>
<dbReference type="STRING" id="504805.SAMN05421505_101335"/>
<dbReference type="InterPro" id="IPR050483">
    <property type="entry name" value="CoA-transferase_III_domain"/>
</dbReference>